<evidence type="ECO:0000256" key="9">
    <source>
        <dbReference type="ARBA" id="ARBA00023306"/>
    </source>
</evidence>
<dbReference type="Gene3D" id="3.40.50.300">
    <property type="entry name" value="P-loop containing nucleotide triphosphate hydrolases"/>
    <property type="match status" value="1"/>
</dbReference>
<evidence type="ECO:0000256" key="1">
    <source>
        <dbReference type="ARBA" id="ARBA00001946"/>
    </source>
</evidence>
<evidence type="ECO:0000256" key="5">
    <source>
        <dbReference type="ARBA" id="ARBA00022741"/>
    </source>
</evidence>
<dbReference type="InterPro" id="IPR019987">
    <property type="entry name" value="GTP-bd_ribosome_bio_YsxC"/>
</dbReference>
<keyword evidence="5 10" id="KW-0547">Nucleotide-binding</keyword>
<comment type="similarity">
    <text evidence="2 10">Belongs to the TRAFAC class TrmE-Era-EngA-EngB-Septin-like GTPase superfamily. EngB GTPase family.</text>
</comment>
<sequence>MKITKAEFIRGATDPGDFLRGPGERPQVAFSGRSNVGKSSLINSIVGRKKLARTSSTPGRTREINFFNINDRLVFVDLPGYGYAKVPAGMRRAWRPMVEKYLTGNEALKLVVVIVDIRRGPEEEELSFLLWLKETNIPSLVVATKADKEKRSKIDGRLIKMAETLECRPDDIVLFSSLKGTGKEKLWSRIREVVGV</sequence>
<evidence type="ECO:0000256" key="2">
    <source>
        <dbReference type="ARBA" id="ARBA00009638"/>
    </source>
</evidence>
<dbReference type="InterPro" id="IPR006073">
    <property type="entry name" value="GTP-bd"/>
</dbReference>
<dbReference type="AlphaFoldDB" id="A0A9D8KF88"/>
<evidence type="ECO:0000256" key="3">
    <source>
        <dbReference type="ARBA" id="ARBA00022618"/>
    </source>
</evidence>
<comment type="caution">
    <text evidence="12">The sequence shown here is derived from an EMBL/GenBank/DDBJ whole genome shotgun (WGS) entry which is preliminary data.</text>
</comment>
<protein>
    <recommendedName>
        <fullName evidence="10">Probable GTP-binding protein EngB</fullName>
    </recommendedName>
</protein>
<gene>
    <name evidence="10" type="primary">engB</name>
    <name evidence="12" type="ORF">JW984_08210</name>
</gene>
<dbReference type="Pfam" id="PF01926">
    <property type="entry name" value="MMR_HSR1"/>
    <property type="match status" value="1"/>
</dbReference>
<keyword evidence="3 10" id="KW-0132">Cell division</keyword>
<comment type="function">
    <text evidence="10">Necessary for normal cell division and for the maintenance of normal septation.</text>
</comment>
<dbReference type="Proteomes" id="UP000809273">
    <property type="component" value="Unassembled WGS sequence"/>
</dbReference>
<dbReference type="GO" id="GO:0005829">
    <property type="term" value="C:cytosol"/>
    <property type="evidence" value="ECO:0007669"/>
    <property type="project" value="TreeGrafter"/>
</dbReference>
<evidence type="ECO:0000313" key="12">
    <source>
        <dbReference type="EMBL" id="MBN1573163.1"/>
    </source>
</evidence>
<evidence type="ECO:0000256" key="8">
    <source>
        <dbReference type="ARBA" id="ARBA00023210"/>
    </source>
</evidence>
<feature type="domain" description="EngB-type G" evidence="11">
    <location>
        <begin position="24"/>
        <end position="196"/>
    </location>
</feature>
<dbReference type="InterPro" id="IPR027417">
    <property type="entry name" value="P-loop_NTPase"/>
</dbReference>
<dbReference type="GO" id="GO:0000917">
    <property type="term" value="P:division septum assembly"/>
    <property type="evidence" value="ECO:0007669"/>
    <property type="project" value="UniProtKB-KW"/>
</dbReference>
<evidence type="ECO:0000256" key="6">
    <source>
        <dbReference type="ARBA" id="ARBA00022842"/>
    </source>
</evidence>
<keyword evidence="6" id="KW-0460">Magnesium</keyword>
<comment type="cofactor">
    <cofactor evidence="1">
        <name>Mg(2+)</name>
        <dbReference type="ChEBI" id="CHEBI:18420"/>
    </cofactor>
</comment>
<dbReference type="PANTHER" id="PTHR11649">
    <property type="entry name" value="MSS1/TRME-RELATED GTP-BINDING PROTEIN"/>
    <property type="match status" value="1"/>
</dbReference>
<accession>A0A9D8KF88</accession>
<keyword evidence="9 10" id="KW-0131">Cell cycle</keyword>
<dbReference type="HAMAP" id="MF_00321">
    <property type="entry name" value="GTPase_EngB"/>
    <property type="match status" value="1"/>
</dbReference>
<organism evidence="12 13">
    <name type="scientific">Candidatus Zymogenus saltonus</name>
    <dbReference type="NCBI Taxonomy" id="2844893"/>
    <lineage>
        <taxon>Bacteria</taxon>
        <taxon>Deltaproteobacteria</taxon>
        <taxon>Candidatus Zymogenia</taxon>
        <taxon>Candidatus Zymogeniales</taxon>
        <taxon>Candidatus Zymogenaceae</taxon>
        <taxon>Candidatus Zymogenus</taxon>
    </lineage>
</organism>
<reference evidence="12" key="2">
    <citation type="submission" date="2021-01" db="EMBL/GenBank/DDBJ databases">
        <authorList>
            <person name="Hahn C.R."/>
            <person name="Youssef N.H."/>
            <person name="Elshahed M."/>
        </authorList>
    </citation>
    <scope>NUCLEOTIDE SEQUENCE</scope>
    <source>
        <strain evidence="12">Zod_Metabat.24</strain>
    </source>
</reference>
<dbReference type="PANTHER" id="PTHR11649:SF13">
    <property type="entry name" value="ENGB-TYPE G DOMAIN-CONTAINING PROTEIN"/>
    <property type="match status" value="1"/>
</dbReference>
<dbReference type="CDD" id="cd01876">
    <property type="entry name" value="YihA_EngB"/>
    <property type="match status" value="1"/>
</dbReference>
<dbReference type="SUPFAM" id="SSF52540">
    <property type="entry name" value="P-loop containing nucleoside triphosphate hydrolases"/>
    <property type="match status" value="1"/>
</dbReference>
<evidence type="ECO:0000256" key="10">
    <source>
        <dbReference type="HAMAP-Rule" id="MF_00321"/>
    </source>
</evidence>
<dbReference type="EMBL" id="JAFGIX010000040">
    <property type="protein sequence ID" value="MBN1573163.1"/>
    <property type="molecule type" value="Genomic_DNA"/>
</dbReference>
<keyword evidence="7 10" id="KW-0342">GTP-binding</keyword>
<dbReference type="NCBIfam" id="TIGR03598">
    <property type="entry name" value="GTPase_YsxC"/>
    <property type="match status" value="1"/>
</dbReference>
<evidence type="ECO:0000313" key="13">
    <source>
        <dbReference type="Proteomes" id="UP000809273"/>
    </source>
</evidence>
<dbReference type="GO" id="GO:0046872">
    <property type="term" value="F:metal ion binding"/>
    <property type="evidence" value="ECO:0007669"/>
    <property type="project" value="UniProtKB-KW"/>
</dbReference>
<proteinExistence type="inferred from homology"/>
<keyword evidence="8 10" id="KW-0717">Septation</keyword>
<dbReference type="PROSITE" id="PS51706">
    <property type="entry name" value="G_ENGB"/>
    <property type="match status" value="1"/>
</dbReference>
<dbReference type="GO" id="GO:0005525">
    <property type="term" value="F:GTP binding"/>
    <property type="evidence" value="ECO:0007669"/>
    <property type="project" value="UniProtKB-UniRule"/>
</dbReference>
<evidence type="ECO:0000256" key="7">
    <source>
        <dbReference type="ARBA" id="ARBA00023134"/>
    </source>
</evidence>
<evidence type="ECO:0000256" key="4">
    <source>
        <dbReference type="ARBA" id="ARBA00022723"/>
    </source>
</evidence>
<name>A0A9D8KF88_9DELT</name>
<keyword evidence="4" id="KW-0479">Metal-binding</keyword>
<evidence type="ECO:0000259" key="11">
    <source>
        <dbReference type="PROSITE" id="PS51706"/>
    </source>
</evidence>
<dbReference type="InterPro" id="IPR030393">
    <property type="entry name" value="G_ENGB_dom"/>
</dbReference>
<reference evidence="12" key="1">
    <citation type="journal article" date="2021" name="Environ. Microbiol.">
        <title>Genomic characterization of three novel Desulfobacterota classes expand the metabolic and phylogenetic diversity of the phylum.</title>
        <authorList>
            <person name="Murphy C.L."/>
            <person name="Biggerstaff J."/>
            <person name="Eichhorn A."/>
            <person name="Ewing E."/>
            <person name="Shahan R."/>
            <person name="Soriano D."/>
            <person name="Stewart S."/>
            <person name="VanMol K."/>
            <person name="Walker R."/>
            <person name="Walters P."/>
            <person name="Elshahed M.S."/>
            <person name="Youssef N.H."/>
        </authorList>
    </citation>
    <scope>NUCLEOTIDE SEQUENCE</scope>
    <source>
        <strain evidence="12">Zod_Metabat.24</strain>
    </source>
</reference>